<dbReference type="Gene3D" id="3.40.50.300">
    <property type="entry name" value="P-loop containing nucleotide triphosphate hydrolases"/>
    <property type="match status" value="2"/>
</dbReference>
<evidence type="ECO:0000256" key="3">
    <source>
        <dbReference type="ARBA" id="ARBA00022618"/>
    </source>
</evidence>
<dbReference type="OrthoDB" id="10255539at2759"/>
<reference evidence="14 15" key="1">
    <citation type="submission" date="2019-07" db="EMBL/GenBank/DDBJ databases">
        <title>Genome assembly of two rare yeast pathogens: Diutina rugosa and Trichomonascus ciferrii.</title>
        <authorList>
            <person name="Mixao V."/>
            <person name="Saus E."/>
            <person name="Hansen A."/>
            <person name="Lass-Flor C."/>
            <person name="Gabaldon T."/>
        </authorList>
    </citation>
    <scope>NUCLEOTIDE SEQUENCE [LARGE SCALE GENOMIC DNA]</scope>
    <source>
        <strain evidence="14 15">CBS 613</strain>
    </source>
</reference>
<dbReference type="FunFam" id="3.40.50.300:FF:000278">
    <property type="entry name" value="Structural maintenance of chromosomes 2"/>
    <property type="match status" value="1"/>
</dbReference>
<dbReference type="RefSeq" id="XP_034011745.1">
    <property type="nucleotide sequence ID" value="XM_034156260.1"/>
</dbReference>
<feature type="domain" description="SMC hinge" evidence="13">
    <location>
        <begin position="522"/>
        <end position="643"/>
    </location>
</feature>
<protein>
    <recommendedName>
        <fullName evidence="11">Structural maintenance of chromosomes protein</fullName>
    </recommendedName>
</protein>
<evidence type="ECO:0000256" key="4">
    <source>
        <dbReference type="ARBA" id="ARBA00022741"/>
    </source>
</evidence>
<dbReference type="Gene3D" id="3.30.70.1620">
    <property type="match status" value="1"/>
</dbReference>
<dbReference type="Pfam" id="PF02463">
    <property type="entry name" value="SMC_N"/>
    <property type="match status" value="2"/>
</dbReference>
<dbReference type="VEuPathDB" id="FungiDB:DIURU_003492"/>
<dbReference type="GO" id="GO:0005524">
    <property type="term" value="F:ATP binding"/>
    <property type="evidence" value="ECO:0007669"/>
    <property type="project" value="UniProtKB-KW"/>
</dbReference>
<proteinExistence type="inferred from homology"/>
<evidence type="ECO:0000256" key="2">
    <source>
        <dbReference type="ARBA" id="ARBA00005231"/>
    </source>
</evidence>
<evidence type="ECO:0000259" key="13">
    <source>
        <dbReference type="SMART" id="SM00968"/>
    </source>
</evidence>
<dbReference type="GO" id="GO:0016887">
    <property type="term" value="F:ATP hydrolysis activity"/>
    <property type="evidence" value="ECO:0007669"/>
    <property type="project" value="InterPro"/>
</dbReference>
<dbReference type="InterPro" id="IPR027120">
    <property type="entry name" value="Smc2_ABC"/>
</dbReference>
<evidence type="ECO:0000256" key="9">
    <source>
        <dbReference type="ARBA" id="ARBA00023242"/>
    </source>
</evidence>
<dbReference type="Proteomes" id="UP000449547">
    <property type="component" value="Unassembled WGS sequence"/>
</dbReference>
<organism evidence="14 15">
    <name type="scientific">Diutina rugosa</name>
    <name type="common">Yeast</name>
    <name type="synonym">Candida rugosa</name>
    <dbReference type="NCBI Taxonomy" id="5481"/>
    <lineage>
        <taxon>Eukaryota</taxon>
        <taxon>Fungi</taxon>
        <taxon>Dikarya</taxon>
        <taxon>Ascomycota</taxon>
        <taxon>Saccharomycotina</taxon>
        <taxon>Pichiomycetes</taxon>
        <taxon>Debaryomycetaceae</taxon>
        <taxon>Diutina</taxon>
    </lineage>
</organism>
<evidence type="ECO:0000256" key="5">
    <source>
        <dbReference type="ARBA" id="ARBA00022776"/>
    </source>
</evidence>
<keyword evidence="15" id="KW-1185">Reference proteome</keyword>
<dbReference type="GO" id="GO:0051301">
    <property type="term" value="P:cell division"/>
    <property type="evidence" value="ECO:0007669"/>
    <property type="project" value="UniProtKB-KW"/>
</dbReference>
<dbReference type="InterPro" id="IPR027417">
    <property type="entry name" value="P-loop_NTPase"/>
</dbReference>
<dbReference type="PIRSF" id="PIRSF005719">
    <property type="entry name" value="SMC"/>
    <property type="match status" value="1"/>
</dbReference>
<comment type="subcellular location">
    <subcellularLocation>
        <location evidence="1 11">Nucleus</location>
    </subcellularLocation>
</comment>
<sequence length="1171" mass="132327">MRVEELIIDGFKSYATRTVISGWDAQFNAITGLNGSGKSNILDAICFVLGISSMTTVRASNLQDLIYKRGQAGVTKASVTIVFNNEDKQKSPIGFEQYNTISVTRQILLGGQSKYMINGHKALQQTVLSLFQSIQLNINNPNFLIMQGKITKVLNSKPKEILSLVEEAAGTRTFEDRKDKAQKTLERKEGKIAEIQSLLAEEIEPKLEKLKGDKRLYMEYQQTQIDLERLSRIVVAYDYEHLRSDYVDVSSAKAELESKIVALEEINVRVGDEITSLSNDLEAARESRKSEADTDGKIAHLEECETELNNIVTRQTTARDLAADSLREEMITRDRLREQVNNAESGSDITSARYTELEKTYAEATATVTELKSAYARKEDLVSTLSTGVSASGQVQGGYERQLADAKDQLNRDQIFIKQSTVKIESLKRQMTQNSAQIEQARAEHAALVAQQSQYESVINNLESQLQQKLGFDPERFVSLKQNHHELTLQQNRLESQMNQMRPDVGNIDFQYNRPHANFNDHQVRGIVAQLFDLPENQFDKALALQVCAGARLYNVVVDTANVASDLLNRGGLRRRVTMLPLDKIISRTIDSSVVEYAKAKAPGKVELALNLIQYKGEYRKAMEYVFGTTFICADPATAKAITFDPKIRARSITLEGDVYDPEGNLSGGSRRTNSSILIKLQRYNLVAREHREFQLQSRKLESELGLMEQKMASTKGLANEIKTKRYELELLQKKQATHSSSHLLSQQEQHQNQISELEREIGERTIAITKSEANIEEIERDMQEFDSDKGSKIKQLQRELTELATELQNKQSQLDEISDEFQSMQVDREQRGNEVANLVNQIEQCNATIAELEAKQVTIAQEVTDAEAALSRVRQQLEEEKAVLLGLDEEINELQRVLKDKQAQHSEALLQSQQLGHELEKIEARAKTSQVRLEEIINQHMWINEEGAVEAVLAQNPNVDLAESRESLKVLEERFESMRRKVNPNIMSMIENVEKKEQSLKQMVKTITKDKAKIIKTVEKLNGFKRDTLNQTYQKVSTDFGEIFSEVLPGAFAKLVPVDMMDVTKGLEVKVRLGDKWKDSLVELSGGQRSLIALSLIMALLQFKPAPMYILDEVDAALDLSHTQSIGMLIKNRFRTAQFIVVSLKEGMFNNANTVFRARFQEGTSKVIKM</sequence>
<keyword evidence="9 11" id="KW-0539">Nucleus</keyword>
<comment type="caution">
    <text evidence="14">The sequence shown here is derived from an EMBL/GenBank/DDBJ whole genome shotgun (WGS) entry which is preliminary data.</text>
</comment>
<dbReference type="InterPro" id="IPR036277">
    <property type="entry name" value="SMC_hinge_sf"/>
</dbReference>
<dbReference type="GO" id="GO:0005694">
    <property type="term" value="C:chromosome"/>
    <property type="evidence" value="ECO:0007669"/>
    <property type="project" value="InterPro"/>
</dbReference>
<dbReference type="OMA" id="THNKIAM"/>
<dbReference type="GO" id="GO:0007059">
    <property type="term" value="P:chromosome segregation"/>
    <property type="evidence" value="ECO:0007669"/>
    <property type="project" value="UniProtKB-ARBA"/>
</dbReference>
<keyword evidence="5" id="KW-0498">Mitosis</keyword>
<dbReference type="PANTHER" id="PTHR43977">
    <property type="entry name" value="STRUCTURAL MAINTENANCE OF CHROMOSOMES PROTEIN 3"/>
    <property type="match status" value="1"/>
</dbReference>
<dbReference type="Pfam" id="PF06470">
    <property type="entry name" value="SMC_hinge"/>
    <property type="match status" value="1"/>
</dbReference>
<dbReference type="CDD" id="cd03273">
    <property type="entry name" value="ABC_SMC2_euk"/>
    <property type="match status" value="1"/>
</dbReference>
<evidence type="ECO:0000256" key="11">
    <source>
        <dbReference type="PIRNR" id="PIRNR005719"/>
    </source>
</evidence>
<dbReference type="InterPro" id="IPR010935">
    <property type="entry name" value="SMC_hinge"/>
</dbReference>
<dbReference type="GO" id="GO:0005634">
    <property type="term" value="C:nucleus"/>
    <property type="evidence" value="ECO:0007669"/>
    <property type="project" value="UniProtKB-SubCell"/>
</dbReference>
<keyword evidence="3" id="KW-0132">Cell division</keyword>
<comment type="similarity">
    <text evidence="2">Belongs to the SMC family. SMC2 subfamily.</text>
</comment>
<evidence type="ECO:0000313" key="15">
    <source>
        <dbReference type="Proteomes" id="UP000449547"/>
    </source>
</evidence>
<dbReference type="SUPFAM" id="SSF75553">
    <property type="entry name" value="Smc hinge domain"/>
    <property type="match status" value="1"/>
</dbReference>
<evidence type="ECO:0000313" key="14">
    <source>
        <dbReference type="EMBL" id="KAA8901122.1"/>
    </source>
</evidence>
<dbReference type="Gene3D" id="1.20.1060.20">
    <property type="match status" value="1"/>
</dbReference>
<dbReference type="EMBL" id="SWFT01000105">
    <property type="protein sequence ID" value="KAA8901122.1"/>
    <property type="molecule type" value="Genomic_DNA"/>
</dbReference>
<dbReference type="GO" id="GO:0030261">
    <property type="term" value="P:chromosome condensation"/>
    <property type="evidence" value="ECO:0007669"/>
    <property type="project" value="UniProtKB-KW"/>
</dbReference>
<dbReference type="InterPro" id="IPR003395">
    <property type="entry name" value="RecF/RecN/SMC_N"/>
</dbReference>
<dbReference type="InterPro" id="IPR024704">
    <property type="entry name" value="SMC"/>
</dbReference>
<keyword evidence="7 12" id="KW-0175">Coiled coil</keyword>
<dbReference type="AlphaFoldDB" id="A0A642UKW8"/>
<dbReference type="SMART" id="SM00968">
    <property type="entry name" value="SMC_hinge"/>
    <property type="match status" value="1"/>
</dbReference>
<evidence type="ECO:0000256" key="7">
    <source>
        <dbReference type="ARBA" id="ARBA00023054"/>
    </source>
</evidence>
<feature type="coiled-coil region" evidence="12">
    <location>
        <begin position="741"/>
        <end position="1011"/>
    </location>
</feature>
<accession>A0A642UKW8</accession>
<keyword evidence="8" id="KW-0226">DNA condensation</keyword>
<evidence type="ECO:0000256" key="6">
    <source>
        <dbReference type="ARBA" id="ARBA00022840"/>
    </source>
</evidence>
<evidence type="ECO:0000256" key="1">
    <source>
        <dbReference type="ARBA" id="ARBA00004123"/>
    </source>
</evidence>
<dbReference type="SUPFAM" id="SSF52540">
    <property type="entry name" value="P-loop containing nucleoside triphosphate hydrolases"/>
    <property type="match status" value="1"/>
</dbReference>
<name>A0A642UKW8_DIURU</name>
<evidence type="ECO:0000256" key="12">
    <source>
        <dbReference type="SAM" id="Coils"/>
    </source>
</evidence>
<keyword evidence="10" id="KW-0131">Cell cycle</keyword>
<dbReference type="GeneID" id="54782143"/>
<gene>
    <name evidence="14" type="ORF">DIURU_003492</name>
</gene>
<keyword evidence="6" id="KW-0067">ATP-binding</keyword>
<keyword evidence="4" id="KW-0547">Nucleotide-binding</keyword>
<evidence type="ECO:0000256" key="10">
    <source>
        <dbReference type="ARBA" id="ARBA00023306"/>
    </source>
</evidence>
<evidence type="ECO:0000256" key="8">
    <source>
        <dbReference type="ARBA" id="ARBA00023067"/>
    </source>
</evidence>